<gene>
    <name evidence="3" type="ORF">DFH07DRAFT_726502</name>
</gene>
<accession>A0AAD7P289</accession>
<proteinExistence type="predicted"/>
<name>A0AAD7P289_9AGAR</name>
<sequence length="211" mass="24457">VSTIFTAGVRTTGRVETENRVNKAIGGPKKSLFQLYCGLNDRTKDQTEHEQIDQRQTLFLRIINILRKFVGPYANAKCRREMEESMYYTAEVVQLPSGSRDWHMINTFENDHAYISARWLMNLIRLRGLHVKHLIRVVHRATKAAHYVVLLRDGRYLCDCCMDTNLGLVCRHFFVLWVTIQDLPFHLSLIRPRCVTSSGFYLILIQLTAGT</sequence>
<feature type="domain" description="SWIM-type" evidence="2">
    <location>
        <begin position="147"/>
        <end position="181"/>
    </location>
</feature>
<evidence type="ECO:0000259" key="2">
    <source>
        <dbReference type="PROSITE" id="PS50966"/>
    </source>
</evidence>
<evidence type="ECO:0000313" key="3">
    <source>
        <dbReference type="EMBL" id="KAJ7785371.1"/>
    </source>
</evidence>
<keyword evidence="4" id="KW-1185">Reference proteome</keyword>
<dbReference type="PROSITE" id="PS50966">
    <property type="entry name" value="ZF_SWIM"/>
    <property type="match status" value="1"/>
</dbReference>
<dbReference type="GO" id="GO:0008270">
    <property type="term" value="F:zinc ion binding"/>
    <property type="evidence" value="ECO:0007669"/>
    <property type="project" value="UniProtKB-KW"/>
</dbReference>
<evidence type="ECO:0000256" key="1">
    <source>
        <dbReference type="PROSITE-ProRule" id="PRU00325"/>
    </source>
</evidence>
<keyword evidence="1" id="KW-0479">Metal-binding</keyword>
<comment type="caution">
    <text evidence="3">The sequence shown here is derived from an EMBL/GenBank/DDBJ whole genome shotgun (WGS) entry which is preliminary data.</text>
</comment>
<dbReference type="EMBL" id="JARJLG010000001">
    <property type="protein sequence ID" value="KAJ7785371.1"/>
    <property type="molecule type" value="Genomic_DNA"/>
</dbReference>
<evidence type="ECO:0000313" key="4">
    <source>
        <dbReference type="Proteomes" id="UP001215280"/>
    </source>
</evidence>
<keyword evidence="1" id="KW-0863">Zinc-finger</keyword>
<protein>
    <recommendedName>
        <fullName evidence="2">SWIM-type domain-containing protein</fullName>
    </recommendedName>
</protein>
<reference evidence="3" key="1">
    <citation type="submission" date="2023-03" db="EMBL/GenBank/DDBJ databases">
        <title>Massive genome expansion in bonnet fungi (Mycena s.s.) driven by repeated elements and novel gene families across ecological guilds.</title>
        <authorList>
            <consortium name="Lawrence Berkeley National Laboratory"/>
            <person name="Harder C.B."/>
            <person name="Miyauchi S."/>
            <person name="Viragh M."/>
            <person name="Kuo A."/>
            <person name="Thoen E."/>
            <person name="Andreopoulos B."/>
            <person name="Lu D."/>
            <person name="Skrede I."/>
            <person name="Drula E."/>
            <person name="Henrissat B."/>
            <person name="Morin E."/>
            <person name="Kohler A."/>
            <person name="Barry K."/>
            <person name="LaButti K."/>
            <person name="Morin E."/>
            <person name="Salamov A."/>
            <person name="Lipzen A."/>
            <person name="Mereny Z."/>
            <person name="Hegedus B."/>
            <person name="Baldrian P."/>
            <person name="Stursova M."/>
            <person name="Weitz H."/>
            <person name="Taylor A."/>
            <person name="Grigoriev I.V."/>
            <person name="Nagy L.G."/>
            <person name="Martin F."/>
            <person name="Kauserud H."/>
        </authorList>
    </citation>
    <scope>NUCLEOTIDE SEQUENCE</scope>
    <source>
        <strain evidence="3">CBHHK188m</strain>
    </source>
</reference>
<dbReference type="Proteomes" id="UP001215280">
    <property type="component" value="Unassembled WGS sequence"/>
</dbReference>
<organism evidence="3 4">
    <name type="scientific">Mycena maculata</name>
    <dbReference type="NCBI Taxonomy" id="230809"/>
    <lineage>
        <taxon>Eukaryota</taxon>
        <taxon>Fungi</taxon>
        <taxon>Dikarya</taxon>
        <taxon>Basidiomycota</taxon>
        <taxon>Agaricomycotina</taxon>
        <taxon>Agaricomycetes</taxon>
        <taxon>Agaricomycetidae</taxon>
        <taxon>Agaricales</taxon>
        <taxon>Marasmiineae</taxon>
        <taxon>Mycenaceae</taxon>
        <taxon>Mycena</taxon>
    </lineage>
</organism>
<dbReference type="InterPro" id="IPR007527">
    <property type="entry name" value="Znf_SWIM"/>
</dbReference>
<feature type="non-terminal residue" evidence="3">
    <location>
        <position position="1"/>
    </location>
</feature>
<keyword evidence="1" id="KW-0862">Zinc</keyword>
<dbReference type="AlphaFoldDB" id="A0AAD7P289"/>